<dbReference type="eggNOG" id="COG2226">
    <property type="taxonomic scope" value="Bacteria"/>
</dbReference>
<dbReference type="InterPro" id="IPR025714">
    <property type="entry name" value="Methyltranfer_dom"/>
</dbReference>
<dbReference type="SUPFAM" id="SSF53335">
    <property type="entry name" value="S-adenosyl-L-methionine-dependent methyltransferases"/>
    <property type="match status" value="1"/>
</dbReference>
<dbReference type="Proteomes" id="UP000008467">
    <property type="component" value="Chromosome"/>
</dbReference>
<dbReference type="InterPro" id="IPR029063">
    <property type="entry name" value="SAM-dependent_MTases_sf"/>
</dbReference>
<dbReference type="KEGG" id="cle:Clole_0307"/>
<dbReference type="CDD" id="cd02440">
    <property type="entry name" value="AdoMet_MTases"/>
    <property type="match status" value="1"/>
</dbReference>
<dbReference type="RefSeq" id="WP_013655355.1">
    <property type="nucleotide sequence ID" value="NC_015275.1"/>
</dbReference>
<protein>
    <submittedName>
        <fullName evidence="2">Methyltransferase type 11</fullName>
    </submittedName>
</protein>
<keyword evidence="2" id="KW-0489">Methyltransferase</keyword>
<dbReference type="EMBL" id="CP002582">
    <property type="protein sequence ID" value="ADZ82054.1"/>
    <property type="molecule type" value="Genomic_DNA"/>
</dbReference>
<dbReference type="GO" id="GO:0008168">
    <property type="term" value="F:methyltransferase activity"/>
    <property type="evidence" value="ECO:0007669"/>
    <property type="project" value="UniProtKB-KW"/>
</dbReference>
<organism evidence="2 3">
    <name type="scientific">Cellulosilyticum lentocellum (strain ATCC 49066 / DSM 5427 / NCIMB 11756 / RHM5)</name>
    <name type="common">Clostridium lentocellum</name>
    <dbReference type="NCBI Taxonomy" id="642492"/>
    <lineage>
        <taxon>Bacteria</taxon>
        <taxon>Bacillati</taxon>
        <taxon>Bacillota</taxon>
        <taxon>Clostridia</taxon>
        <taxon>Lachnospirales</taxon>
        <taxon>Cellulosilyticaceae</taxon>
        <taxon>Cellulosilyticum</taxon>
    </lineage>
</organism>
<dbReference type="HOGENOM" id="CLU_037990_10_1_9"/>
<dbReference type="GO" id="GO:0032259">
    <property type="term" value="P:methylation"/>
    <property type="evidence" value="ECO:0007669"/>
    <property type="project" value="UniProtKB-KW"/>
</dbReference>
<name>F2JJL2_CELLD</name>
<reference evidence="2 3" key="1">
    <citation type="journal article" date="2011" name="J. Bacteriol.">
        <title>Complete genome sequence of the cellulose-degrading bacterium Cellulosilyticum lentocellum.</title>
        <authorList>
            <consortium name="US DOE Joint Genome Institute"/>
            <person name="Miller D.A."/>
            <person name="Suen G."/>
            <person name="Bruce D."/>
            <person name="Copeland A."/>
            <person name="Cheng J.F."/>
            <person name="Detter C."/>
            <person name="Goodwin L.A."/>
            <person name="Han C.S."/>
            <person name="Hauser L.J."/>
            <person name="Land M.L."/>
            <person name="Lapidus A."/>
            <person name="Lucas S."/>
            <person name="Meincke L."/>
            <person name="Pitluck S."/>
            <person name="Tapia R."/>
            <person name="Teshima H."/>
            <person name="Woyke T."/>
            <person name="Fox B.G."/>
            <person name="Angert E.R."/>
            <person name="Currie C.R."/>
        </authorList>
    </citation>
    <scope>NUCLEOTIDE SEQUENCE [LARGE SCALE GENOMIC DNA]</scope>
    <source>
        <strain evidence="3">ATCC 49066 / DSM 5427 / NCIMB 11756 / RHM5</strain>
    </source>
</reference>
<dbReference type="PANTHER" id="PTHR43591">
    <property type="entry name" value="METHYLTRANSFERASE"/>
    <property type="match status" value="1"/>
</dbReference>
<dbReference type="AlphaFoldDB" id="F2JJL2"/>
<accession>F2JJL2</accession>
<dbReference type="Gene3D" id="3.40.50.150">
    <property type="entry name" value="Vaccinia Virus protein VP39"/>
    <property type="match status" value="1"/>
</dbReference>
<gene>
    <name evidence="2" type="ordered locus">Clole_0307</name>
</gene>
<evidence type="ECO:0000313" key="3">
    <source>
        <dbReference type="Proteomes" id="UP000008467"/>
    </source>
</evidence>
<keyword evidence="2" id="KW-0808">Transferase</keyword>
<keyword evidence="3" id="KW-1185">Reference proteome</keyword>
<feature type="domain" description="Methyltransferase" evidence="1">
    <location>
        <begin position="46"/>
        <end position="152"/>
    </location>
</feature>
<proteinExistence type="predicted"/>
<evidence type="ECO:0000259" key="1">
    <source>
        <dbReference type="Pfam" id="PF13847"/>
    </source>
</evidence>
<dbReference type="STRING" id="642492.Clole_0307"/>
<dbReference type="PANTHER" id="PTHR43591:SF24">
    <property type="entry name" value="2-METHOXY-6-POLYPRENYL-1,4-BENZOQUINOL METHYLASE, MITOCHONDRIAL"/>
    <property type="match status" value="1"/>
</dbReference>
<sequence>MDKNKEKIKSNFDHEASAYDNSKASQFAKQSYPYMLNTLMPIRFETVLDVGCGTGSLLYEILDRKPQVKAVGVDFSEEMLKVARDKLPKRVELIQGDAEAIPFENKRFDVVVGSDILRYTTNPQLMIREMYRVLKVGGKIVLCDFCTASSLRAVKNLFNPLSKDGGLRIYAEDEVKEFLSKSGFDFVNYTKVTGNTFIATGDKRN</sequence>
<dbReference type="Pfam" id="PF13847">
    <property type="entry name" value="Methyltransf_31"/>
    <property type="match status" value="1"/>
</dbReference>
<evidence type="ECO:0000313" key="2">
    <source>
        <dbReference type="EMBL" id="ADZ82054.1"/>
    </source>
</evidence>